<keyword evidence="1" id="KW-1133">Transmembrane helix</keyword>
<accession>A0A438KEN5</accession>
<protein>
    <submittedName>
        <fullName evidence="2">Uncharacterized protein</fullName>
    </submittedName>
</protein>
<keyword evidence="1" id="KW-0472">Membrane</keyword>
<organism evidence="2 3">
    <name type="scientific">Vitis vinifera</name>
    <name type="common">Grape</name>
    <dbReference type="NCBI Taxonomy" id="29760"/>
    <lineage>
        <taxon>Eukaryota</taxon>
        <taxon>Viridiplantae</taxon>
        <taxon>Streptophyta</taxon>
        <taxon>Embryophyta</taxon>
        <taxon>Tracheophyta</taxon>
        <taxon>Spermatophyta</taxon>
        <taxon>Magnoliopsida</taxon>
        <taxon>eudicotyledons</taxon>
        <taxon>Gunneridae</taxon>
        <taxon>Pentapetalae</taxon>
        <taxon>rosids</taxon>
        <taxon>Vitales</taxon>
        <taxon>Vitaceae</taxon>
        <taxon>Viteae</taxon>
        <taxon>Vitis</taxon>
    </lineage>
</organism>
<name>A0A438KEN5_VITVI</name>
<comment type="caution">
    <text evidence="2">The sequence shown here is derived from an EMBL/GenBank/DDBJ whole genome shotgun (WGS) entry which is preliminary data.</text>
</comment>
<evidence type="ECO:0000313" key="3">
    <source>
        <dbReference type="Proteomes" id="UP000288805"/>
    </source>
</evidence>
<reference evidence="2 3" key="1">
    <citation type="journal article" date="2018" name="PLoS Genet.">
        <title>Population sequencing reveals clonal diversity and ancestral inbreeding in the grapevine cultivar Chardonnay.</title>
        <authorList>
            <person name="Roach M.J."/>
            <person name="Johnson D.L."/>
            <person name="Bohlmann J."/>
            <person name="van Vuuren H.J."/>
            <person name="Jones S.J."/>
            <person name="Pretorius I.S."/>
            <person name="Schmidt S.A."/>
            <person name="Borneman A.R."/>
        </authorList>
    </citation>
    <scope>NUCLEOTIDE SEQUENCE [LARGE SCALE GENOMIC DNA]</scope>
    <source>
        <strain evidence="3">cv. Chardonnay</strain>
        <tissue evidence="2">Leaf</tissue>
    </source>
</reference>
<keyword evidence="1" id="KW-0812">Transmembrane</keyword>
<gene>
    <name evidence="2" type="ORF">CK203_005089</name>
</gene>
<dbReference type="AlphaFoldDB" id="A0A438KEN5"/>
<evidence type="ECO:0000313" key="2">
    <source>
        <dbReference type="EMBL" id="RVX19675.1"/>
    </source>
</evidence>
<feature type="transmembrane region" description="Helical" evidence="1">
    <location>
        <begin position="52"/>
        <end position="71"/>
    </location>
</feature>
<dbReference type="Proteomes" id="UP000288805">
    <property type="component" value="Unassembled WGS sequence"/>
</dbReference>
<evidence type="ECO:0000256" key="1">
    <source>
        <dbReference type="SAM" id="Phobius"/>
    </source>
</evidence>
<dbReference type="EMBL" id="QGNW01000008">
    <property type="protein sequence ID" value="RVX19675.1"/>
    <property type="molecule type" value="Genomic_DNA"/>
</dbReference>
<proteinExistence type="predicted"/>
<sequence length="189" mass="21443">MPSLTPLKRSPLSIHRLHVRLFSQPVDSPPSSLTLFEISHSNHPKNPNFTYFLKWVSGITFVGSGLGYFYYSDSAFDSLKNSFSSFAEWSKATKESMTGKNPKFLFGGDLRVRNLARNVHLSPLILYPGFLLKHDAYFVDNHATSFFELLSSLEPWYIHCSWDFKDTRVSHFLLGGDCPGLDSLSKCKP</sequence>